<keyword evidence="2" id="KW-1185">Reference proteome</keyword>
<name>A0ACB7T8J1_HYAAI</name>
<proteinExistence type="predicted"/>
<evidence type="ECO:0000313" key="2">
    <source>
        <dbReference type="Proteomes" id="UP000821845"/>
    </source>
</evidence>
<reference evidence="1" key="1">
    <citation type="submission" date="2020-05" db="EMBL/GenBank/DDBJ databases">
        <title>Large-scale comparative analyses of tick genomes elucidate their genetic diversity and vector capacities.</title>
        <authorList>
            <person name="Jia N."/>
            <person name="Wang J."/>
            <person name="Shi W."/>
            <person name="Du L."/>
            <person name="Sun Y."/>
            <person name="Zhan W."/>
            <person name="Jiang J."/>
            <person name="Wang Q."/>
            <person name="Zhang B."/>
            <person name="Ji P."/>
            <person name="Sakyi L.B."/>
            <person name="Cui X."/>
            <person name="Yuan T."/>
            <person name="Jiang B."/>
            <person name="Yang W."/>
            <person name="Lam T.T.-Y."/>
            <person name="Chang Q."/>
            <person name="Ding S."/>
            <person name="Wang X."/>
            <person name="Zhu J."/>
            <person name="Ruan X."/>
            <person name="Zhao L."/>
            <person name="Wei J."/>
            <person name="Que T."/>
            <person name="Du C."/>
            <person name="Cheng J."/>
            <person name="Dai P."/>
            <person name="Han X."/>
            <person name="Huang E."/>
            <person name="Gao Y."/>
            <person name="Liu J."/>
            <person name="Shao H."/>
            <person name="Ye R."/>
            <person name="Li L."/>
            <person name="Wei W."/>
            <person name="Wang X."/>
            <person name="Wang C."/>
            <person name="Yang T."/>
            <person name="Huo Q."/>
            <person name="Li W."/>
            <person name="Guo W."/>
            <person name="Chen H."/>
            <person name="Zhou L."/>
            <person name="Ni X."/>
            <person name="Tian J."/>
            <person name="Zhou Y."/>
            <person name="Sheng Y."/>
            <person name="Liu T."/>
            <person name="Pan Y."/>
            <person name="Xia L."/>
            <person name="Li J."/>
            <person name="Zhao F."/>
            <person name="Cao W."/>
        </authorList>
    </citation>
    <scope>NUCLEOTIDE SEQUENCE</scope>
    <source>
        <strain evidence="1">Hyas-2018</strain>
    </source>
</reference>
<organism evidence="1 2">
    <name type="scientific">Hyalomma asiaticum</name>
    <name type="common">Tick</name>
    <dbReference type="NCBI Taxonomy" id="266040"/>
    <lineage>
        <taxon>Eukaryota</taxon>
        <taxon>Metazoa</taxon>
        <taxon>Ecdysozoa</taxon>
        <taxon>Arthropoda</taxon>
        <taxon>Chelicerata</taxon>
        <taxon>Arachnida</taxon>
        <taxon>Acari</taxon>
        <taxon>Parasitiformes</taxon>
        <taxon>Ixodida</taxon>
        <taxon>Ixodoidea</taxon>
        <taxon>Ixodidae</taxon>
        <taxon>Hyalomminae</taxon>
        <taxon>Hyalomma</taxon>
    </lineage>
</organism>
<gene>
    <name evidence="1" type="ORF">HPB50_006118</name>
</gene>
<accession>A0ACB7T8J1</accession>
<protein>
    <submittedName>
        <fullName evidence="1">Uncharacterized protein</fullName>
    </submittedName>
</protein>
<sequence>MVAFSARQGALTEDGELKQEGRYAIAAKDARSLRSKFLPHLYTLIYKCSTTGDMIVRPLPFEFPGEPQALGYSTQFILGKHVMVVPKTQHQELLESQRASNTTLHTFPPTPLYVPRGTWYEWSSWRRVESRGSVMFMPSTNTSHPRLFVREGGIVVTRCKSSELSRNETRAMPGATFLELTVCLDAADTAEGELIVAPREKDAPSAHPIDKNTHFRFFYARVLTVKRILHVMTTPFVMKVT</sequence>
<dbReference type="Proteomes" id="UP000821845">
    <property type="component" value="Chromosome 10"/>
</dbReference>
<comment type="caution">
    <text evidence="1">The sequence shown here is derived from an EMBL/GenBank/DDBJ whole genome shotgun (WGS) entry which is preliminary data.</text>
</comment>
<evidence type="ECO:0000313" key="1">
    <source>
        <dbReference type="EMBL" id="KAH6942479.1"/>
    </source>
</evidence>
<dbReference type="EMBL" id="CM023490">
    <property type="protein sequence ID" value="KAH6942479.1"/>
    <property type="molecule type" value="Genomic_DNA"/>
</dbReference>